<protein>
    <recommendedName>
        <fullName evidence="5">MotA/TolQ/ExbB proton channel domain-containing protein</fullName>
    </recommendedName>
</protein>
<dbReference type="Pfam" id="PF18895">
    <property type="entry name" value="T4SS_pilin"/>
    <property type="match status" value="1"/>
</dbReference>
<feature type="transmembrane region" description="Helical" evidence="1">
    <location>
        <begin position="64"/>
        <end position="85"/>
    </location>
</feature>
<organism evidence="3 4">
    <name type="scientific">Candidatus Zambryskibacteria bacterium RIFCSPLOWO2_02_FULL_39_14</name>
    <dbReference type="NCBI Taxonomy" id="1802769"/>
    <lineage>
        <taxon>Bacteria</taxon>
        <taxon>Candidatus Zambryskiibacteriota</taxon>
    </lineage>
</organism>
<keyword evidence="1" id="KW-1133">Transmembrane helix</keyword>
<dbReference type="AlphaFoldDB" id="A0A1G2UH68"/>
<reference evidence="3 4" key="1">
    <citation type="journal article" date="2016" name="Nat. Commun.">
        <title>Thousands of microbial genomes shed light on interconnected biogeochemical processes in an aquifer system.</title>
        <authorList>
            <person name="Anantharaman K."/>
            <person name="Brown C.T."/>
            <person name="Hug L.A."/>
            <person name="Sharon I."/>
            <person name="Castelle C.J."/>
            <person name="Probst A.J."/>
            <person name="Thomas B.C."/>
            <person name="Singh A."/>
            <person name="Wilkins M.J."/>
            <person name="Karaoz U."/>
            <person name="Brodie E.L."/>
            <person name="Williams K.H."/>
            <person name="Hubbard S.S."/>
            <person name="Banfield J.F."/>
        </authorList>
    </citation>
    <scope>NUCLEOTIDE SEQUENCE [LARGE SCALE GENOMIC DNA]</scope>
</reference>
<keyword evidence="1" id="KW-0472">Membrane</keyword>
<dbReference type="InterPro" id="IPR043993">
    <property type="entry name" value="T4SS_pilin"/>
</dbReference>
<dbReference type="EMBL" id="MHWM01000023">
    <property type="protein sequence ID" value="OHB08540.1"/>
    <property type="molecule type" value="Genomic_DNA"/>
</dbReference>
<evidence type="ECO:0008006" key="5">
    <source>
        <dbReference type="Google" id="ProtNLM"/>
    </source>
</evidence>
<evidence type="ECO:0000256" key="1">
    <source>
        <dbReference type="SAM" id="Phobius"/>
    </source>
</evidence>
<keyword evidence="1" id="KW-0812">Transmembrane</keyword>
<dbReference type="Proteomes" id="UP000177096">
    <property type="component" value="Unassembled WGS sequence"/>
</dbReference>
<evidence type="ECO:0000313" key="3">
    <source>
        <dbReference type="EMBL" id="OHB08540.1"/>
    </source>
</evidence>
<keyword evidence="2" id="KW-0732">Signal</keyword>
<sequence>MMLTFKNIKKISATLLFFLALFIILTTTAYAQGGTICGSTICLPNPFRGGSSLFALLRSVINDIVLPIGGVLAVLSFIYSGFLYVTAQGDETKIKTAHEALFDTSVGTAVLLGSWVLANVICQTIGGLGGPICPTP</sequence>
<feature type="signal peptide" evidence="2">
    <location>
        <begin position="1"/>
        <end position="31"/>
    </location>
</feature>
<name>A0A1G2UH68_9BACT</name>
<evidence type="ECO:0000256" key="2">
    <source>
        <dbReference type="SAM" id="SignalP"/>
    </source>
</evidence>
<accession>A0A1G2UH68</accession>
<feature type="chain" id="PRO_5009584740" description="MotA/TolQ/ExbB proton channel domain-containing protein" evidence="2">
    <location>
        <begin position="32"/>
        <end position="136"/>
    </location>
</feature>
<evidence type="ECO:0000313" key="4">
    <source>
        <dbReference type="Proteomes" id="UP000177096"/>
    </source>
</evidence>
<proteinExistence type="predicted"/>
<gene>
    <name evidence="3" type="ORF">A3I86_02720</name>
</gene>
<comment type="caution">
    <text evidence="3">The sequence shown here is derived from an EMBL/GenBank/DDBJ whole genome shotgun (WGS) entry which is preliminary data.</text>
</comment>